<evidence type="ECO:0000313" key="1">
    <source>
        <dbReference type="EMBL" id="MEQ2239094.1"/>
    </source>
</evidence>
<comment type="caution">
    <text evidence="1">The sequence shown here is derived from an EMBL/GenBank/DDBJ whole genome shotgun (WGS) entry which is preliminary data.</text>
</comment>
<keyword evidence="2" id="KW-1185">Reference proteome</keyword>
<name>A0ABV0U2B7_9TELE</name>
<accession>A0ABV0U2B7</accession>
<reference evidence="1 2" key="1">
    <citation type="submission" date="2021-06" db="EMBL/GenBank/DDBJ databases">
        <authorList>
            <person name="Palmer J.M."/>
        </authorList>
    </citation>
    <scope>NUCLEOTIDE SEQUENCE [LARGE SCALE GENOMIC DNA]</scope>
    <source>
        <strain evidence="2">if_2019</strain>
        <tissue evidence="1">Muscle</tissue>
    </source>
</reference>
<proteinExistence type="predicted"/>
<sequence>MIKKCPCIQCILVKHDCYCNNMQQHCRSESEVKDIDENVEAFLFAETIIEGLSKALSGIECKGLCTVRQLLVIGGREVCLTLVTTPSVVCNRVGTFVWSMVINH</sequence>
<dbReference type="EMBL" id="JAHRIQ010057971">
    <property type="protein sequence ID" value="MEQ2239094.1"/>
    <property type="molecule type" value="Genomic_DNA"/>
</dbReference>
<gene>
    <name evidence="1" type="ORF">ILYODFUR_001037</name>
</gene>
<organism evidence="1 2">
    <name type="scientific">Ilyodon furcidens</name>
    <name type="common">goldbreast splitfin</name>
    <dbReference type="NCBI Taxonomy" id="33524"/>
    <lineage>
        <taxon>Eukaryota</taxon>
        <taxon>Metazoa</taxon>
        <taxon>Chordata</taxon>
        <taxon>Craniata</taxon>
        <taxon>Vertebrata</taxon>
        <taxon>Euteleostomi</taxon>
        <taxon>Actinopterygii</taxon>
        <taxon>Neopterygii</taxon>
        <taxon>Teleostei</taxon>
        <taxon>Neoteleostei</taxon>
        <taxon>Acanthomorphata</taxon>
        <taxon>Ovalentaria</taxon>
        <taxon>Atherinomorphae</taxon>
        <taxon>Cyprinodontiformes</taxon>
        <taxon>Goodeidae</taxon>
        <taxon>Ilyodon</taxon>
    </lineage>
</organism>
<protein>
    <submittedName>
        <fullName evidence="1">Uncharacterized protein</fullName>
    </submittedName>
</protein>
<dbReference type="Proteomes" id="UP001482620">
    <property type="component" value="Unassembled WGS sequence"/>
</dbReference>
<evidence type="ECO:0000313" key="2">
    <source>
        <dbReference type="Proteomes" id="UP001482620"/>
    </source>
</evidence>